<evidence type="ECO:0000256" key="1">
    <source>
        <dbReference type="ARBA" id="ARBA00022679"/>
    </source>
</evidence>
<dbReference type="RefSeq" id="WP_315572139.1">
    <property type="nucleotide sequence ID" value="NZ_CP118868.1"/>
</dbReference>
<dbReference type="InterPro" id="IPR007373">
    <property type="entry name" value="Thiamin_PyroPKinase_B1-bd"/>
</dbReference>
<evidence type="ECO:0000313" key="8">
    <source>
        <dbReference type="Proteomes" id="UP001220478"/>
    </source>
</evidence>
<dbReference type="InterPro" id="IPR053149">
    <property type="entry name" value="TPK"/>
</dbReference>
<keyword evidence="4" id="KW-0067">ATP-binding</keyword>
<dbReference type="Pfam" id="PF04263">
    <property type="entry name" value="TPK_catalytic"/>
    <property type="match status" value="1"/>
</dbReference>
<dbReference type="EMBL" id="CP118868">
    <property type="protein sequence ID" value="WEG36129.1"/>
    <property type="molecule type" value="Genomic_DNA"/>
</dbReference>
<dbReference type="GO" id="GO:0004788">
    <property type="term" value="F:thiamine diphosphokinase activity"/>
    <property type="evidence" value="ECO:0007669"/>
    <property type="project" value="UniProtKB-EC"/>
</dbReference>
<keyword evidence="2" id="KW-0547">Nucleotide-binding</keyword>
<accession>A0ABY8C9C9</accession>
<keyword evidence="1 7" id="KW-0808">Transferase</keyword>
<keyword evidence="3" id="KW-0418">Kinase</keyword>
<keyword evidence="8" id="KW-1185">Reference proteome</keyword>
<dbReference type="InterPro" id="IPR007371">
    <property type="entry name" value="TPK_catalytic"/>
</dbReference>
<dbReference type="InterPro" id="IPR036759">
    <property type="entry name" value="TPK_catalytic_sf"/>
</dbReference>
<gene>
    <name evidence="7" type="ORF">PYS61_02885</name>
</gene>
<feature type="domain" description="Thiamin pyrophosphokinase thiamin-binding" evidence="6">
    <location>
        <begin position="137"/>
        <end position="204"/>
    </location>
</feature>
<dbReference type="NCBIfam" id="TIGR01378">
    <property type="entry name" value="thi_PPkinase"/>
    <property type="match status" value="1"/>
</dbReference>
<evidence type="ECO:0000256" key="4">
    <source>
        <dbReference type="ARBA" id="ARBA00022840"/>
    </source>
</evidence>
<dbReference type="Pfam" id="PF04265">
    <property type="entry name" value="TPK_B1_binding"/>
    <property type="match status" value="1"/>
</dbReference>
<evidence type="ECO:0000256" key="5">
    <source>
        <dbReference type="NCBIfam" id="TIGR01378"/>
    </source>
</evidence>
<reference evidence="7 8" key="1">
    <citation type="submission" date="2023-02" db="EMBL/GenBank/DDBJ databases">
        <title>Novel Oscillospiraceae bacterial genomes.</title>
        <authorList>
            <person name="Srinivasan S."/>
            <person name="Austin M.N."/>
            <person name="Fiedler T.L."/>
            <person name="Strenk S.M."/>
            <person name="Agnew K.J."/>
            <person name="Nagana Gowda G.A."/>
            <person name="Raftery D."/>
            <person name="Beamer M.A."/>
            <person name="Achilles S.L."/>
            <person name="Wiesenfeld H.C."/>
            <person name="Fredricks D.N."/>
            <person name="Hillier S.L."/>
        </authorList>
    </citation>
    <scope>NUCLEOTIDE SEQUENCE [LARGE SCALE GENOMIC DNA]</scope>
    <source>
        <strain evidence="7 8">CHIC02 1186E3-8</strain>
    </source>
</reference>
<dbReference type="PANTHER" id="PTHR41299:SF1">
    <property type="entry name" value="THIAMINE PYROPHOSPHOKINASE"/>
    <property type="match status" value="1"/>
</dbReference>
<name>A0ABY8C9C9_9FIRM</name>
<dbReference type="SMART" id="SM00983">
    <property type="entry name" value="TPK_B1_binding"/>
    <property type="match status" value="1"/>
</dbReference>
<dbReference type="SUPFAM" id="SSF63999">
    <property type="entry name" value="Thiamin pyrophosphokinase, catalytic domain"/>
    <property type="match status" value="1"/>
</dbReference>
<evidence type="ECO:0000256" key="2">
    <source>
        <dbReference type="ARBA" id="ARBA00022741"/>
    </source>
</evidence>
<dbReference type="EC" id="2.7.6.2" evidence="5"/>
<evidence type="ECO:0000259" key="6">
    <source>
        <dbReference type="SMART" id="SM00983"/>
    </source>
</evidence>
<dbReference type="Proteomes" id="UP001220478">
    <property type="component" value="Chromosome"/>
</dbReference>
<evidence type="ECO:0000256" key="3">
    <source>
        <dbReference type="ARBA" id="ARBA00022777"/>
    </source>
</evidence>
<dbReference type="CDD" id="cd07995">
    <property type="entry name" value="TPK"/>
    <property type="match status" value="1"/>
</dbReference>
<dbReference type="Gene3D" id="3.40.50.10240">
    <property type="entry name" value="Thiamin pyrophosphokinase, catalytic domain"/>
    <property type="match status" value="1"/>
</dbReference>
<organism evidence="7 8">
    <name type="scientific">Amygdalobacter indicium</name>
    <dbReference type="NCBI Taxonomy" id="3029272"/>
    <lineage>
        <taxon>Bacteria</taxon>
        <taxon>Bacillati</taxon>
        <taxon>Bacillota</taxon>
        <taxon>Clostridia</taxon>
        <taxon>Eubacteriales</taxon>
        <taxon>Oscillospiraceae</taxon>
        <taxon>Amygdalobacter</taxon>
    </lineage>
</organism>
<proteinExistence type="predicted"/>
<dbReference type="PANTHER" id="PTHR41299">
    <property type="entry name" value="THIAMINE PYROPHOSPHOKINASE"/>
    <property type="match status" value="1"/>
</dbReference>
<sequence>MVKKERCAVFAGAPIADYKRIKAYLRPDDYIVYCDRGLRHKRALDLPADLIVGDFDSCTPAGETCEIIALPRKKDDTDSLAAIKVLLERGYRDFLLAGVIGERLDHSLANLAILLYLEERQAEGKIIDDYGEISLVGRQTAEIGNDYSYFSLINIYGTAKGISIVDAAYPLTDAEITCSYPYGVSNEVLPGKTAKVKVAEGHLLLLKIR</sequence>
<evidence type="ECO:0000313" key="7">
    <source>
        <dbReference type="EMBL" id="WEG36129.1"/>
    </source>
</evidence>
<dbReference type="InterPro" id="IPR006282">
    <property type="entry name" value="Thi_PPkinase"/>
</dbReference>
<protein>
    <recommendedName>
        <fullName evidence="5">Thiamine diphosphokinase</fullName>
        <ecNumber evidence="5">2.7.6.2</ecNumber>
    </recommendedName>
</protein>